<dbReference type="InterPro" id="IPR045211">
    <property type="entry name" value="TFP11/STIP/Ntr1"/>
</dbReference>
<evidence type="ECO:0000259" key="5">
    <source>
        <dbReference type="PROSITE" id="PS50174"/>
    </source>
</evidence>
<dbReference type="OrthoDB" id="4822at2759"/>
<feature type="compositionally biased region" description="Gly residues" evidence="4">
    <location>
        <begin position="21"/>
        <end position="31"/>
    </location>
</feature>
<dbReference type="PANTHER" id="PTHR23329:SF1">
    <property type="entry name" value="TUFTELIN-INTERACTING PROTEIN 11"/>
    <property type="match status" value="1"/>
</dbReference>
<evidence type="ECO:0000256" key="2">
    <source>
        <dbReference type="PIRNR" id="PIRNR017706"/>
    </source>
</evidence>
<keyword evidence="2" id="KW-0747">Spliceosome</keyword>
<gene>
    <name evidence="6" type="ORF">FISHEDRAFT_36292</name>
</gene>
<dbReference type="InterPro" id="IPR024933">
    <property type="entry name" value="TFP11"/>
</dbReference>
<dbReference type="InterPro" id="IPR022783">
    <property type="entry name" value="GCFC_dom"/>
</dbReference>
<feature type="coiled-coil region" evidence="3">
    <location>
        <begin position="279"/>
        <end position="306"/>
    </location>
</feature>
<dbReference type="InterPro" id="IPR000467">
    <property type="entry name" value="G_patch_dom"/>
</dbReference>
<dbReference type="GO" id="GO:0000390">
    <property type="term" value="P:spliceosomal complex disassembly"/>
    <property type="evidence" value="ECO:0007669"/>
    <property type="project" value="InterPro"/>
</dbReference>
<feature type="region of interest" description="Disordered" evidence="4">
    <location>
        <begin position="161"/>
        <end position="202"/>
    </location>
</feature>
<comment type="similarity">
    <text evidence="1 2">Belongs to the TFP11/STIP family.</text>
</comment>
<evidence type="ECO:0000256" key="1">
    <source>
        <dbReference type="ARBA" id="ARBA00010900"/>
    </source>
</evidence>
<evidence type="ECO:0000313" key="6">
    <source>
        <dbReference type="EMBL" id="KIY51936.1"/>
    </source>
</evidence>
<dbReference type="AlphaFoldDB" id="A0A0D7AKV5"/>
<dbReference type="PIRSF" id="PIRSF017706">
    <property type="entry name" value="TFIP11"/>
    <property type="match status" value="1"/>
</dbReference>
<feature type="compositionally biased region" description="Low complexity" evidence="4">
    <location>
        <begin position="57"/>
        <end position="67"/>
    </location>
</feature>
<dbReference type="Pfam" id="PF07842">
    <property type="entry name" value="GCFC"/>
    <property type="match status" value="1"/>
</dbReference>
<dbReference type="SMART" id="SM00443">
    <property type="entry name" value="G_patch"/>
    <property type="match status" value="1"/>
</dbReference>
<keyword evidence="2" id="KW-0507">mRNA processing</keyword>
<keyword evidence="3" id="KW-0175">Coiled coil</keyword>
<feature type="domain" description="G-patch" evidence="5">
    <location>
        <begin position="115"/>
        <end position="161"/>
    </location>
</feature>
<dbReference type="EMBL" id="KN881647">
    <property type="protein sequence ID" value="KIY51936.1"/>
    <property type="molecule type" value="Genomic_DNA"/>
</dbReference>
<comment type="subcellular location">
    <subcellularLocation>
        <location evidence="2">Nucleus</location>
    </subcellularLocation>
</comment>
<dbReference type="GO" id="GO:0071008">
    <property type="term" value="C:U2-type post-mRNA release spliceosomal complex"/>
    <property type="evidence" value="ECO:0007669"/>
    <property type="project" value="TreeGrafter"/>
</dbReference>
<feature type="compositionally biased region" description="Basic and acidic residues" evidence="4">
    <location>
        <begin position="84"/>
        <end position="96"/>
    </location>
</feature>
<evidence type="ECO:0000256" key="3">
    <source>
        <dbReference type="SAM" id="Coils"/>
    </source>
</evidence>
<feature type="compositionally biased region" description="Basic and acidic residues" evidence="4">
    <location>
        <begin position="161"/>
        <end position="178"/>
    </location>
</feature>
<dbReference type="PANTHER" id="PTHR23329">
    <property type="entry name" value="TUFTELIN-INTERACTING PROTEIN 11-RELATED"/>
    <property type="match status" value="1"/>
</dbReference>
<name>A0A0D7AKV5_9AGAR</name>
<dbReference type="GO" id="GO:0003676">
    <property type="term" value="F:nucleic acid binding"/>
    <property type="evidence" value="ECO:0007669"/>
    <property type="project" value="InterPro"/>
</dbReference>
<organism evidence="6 7">
    <name type="scientific">Fistulina hepatica ATCC 64428</name>
    <dbReference type="NCBI Taxonomy" id="1128425"/>
    <lineage>
        <taxon>Eukaryota</taxon>
        <taxon>Fungi</taxon>
        <taxon>Dikarya</taxon>
        <taxon>Basidiomycota</taxon>
        <taxon>Agaricomycotina</taxon>
        <taxon>Agaricomycetes</taxon>
        <taxon>Agaricomycetidae</taxon>
        <taxon>Agaricales</taxon>
        <taxon>Fistulinaceae</taxon>
        <taxon>Fistulina</taxon>
    </lineage>
</organism>
<reference evidence="6 7" key="1">
    <citation type="journal article" date="2015" name="Fungal Genet. Biol.">
        <title>Evolution of novel wood decay mechanisms in Agaricales revealed by the genome sequences of Fistulina hepatica and Cylindrobasidium torrendii.</title>
        <authorList>
            <person name="Floudas D."/>
            <person name="Held B.W."/>
            <person name="Riley R."/>
            <person name="Nagy L.G."/>
            <person name="Koehler G."/>
            <person name="Ransdell A.S."/>
            <person name="Younus H."/>
            <person name="Chow J."/>
            <person name="Chiniquy J."/>
            <person name="Lipzen A."/>
            <person name="Tritt A."/>
            <person name="Sun H."/>
            <person name="Haridas S."/>
            <person name="LaButti K."/>
            <person name="Ohm R.A."/>
            <person name="Kues U."/>
            <person name="Blanchette R.A."/>
            <person name="Grigoriev I.V."/>
            <person name="Minto R.E."/>
            <person name="Hibbett D.S."/>
        </authorList>
    </citation>
    <scope>NUCLEOTIDE SEQUENCE [LARGE SCALE GENOMIC DNA]</scope>
    <source>
        <strain evidence="6 7">ATCC 64428</strain>
    </source>
</reference>
<evidence type="ECO:0000313" key="7">
    <source>
        <dbReference type="Proteomes" id="UP000054144"/>
    </source>
</evidence>
<protein>
    <submittedName>
        <fullName evidence="6">TFP11-domain-containing protein</fullName>
    </submittedName>
</protein>
<keyword evidence="2" id="KW-0539">Nucleus</keyword>
<evidence type="ECO:0000256" key="4">
    <source>
        <dbReference type="SAM" id="MobiDB-lite"/>
    </source>
</evidence>
<feature type="region of interest" description="Disordered" evidence="4">
    <location>
        <begin position="1"/>
        <end position="104"/>
    </location>
</feature>
<dbReference type="Proteomes" id="UP000054144">
    <property type="component" value="Unassembled WGS sequence"/>
</dbReference>
<accession>A0A0D7AKV5</accession>
<sequence length="795" mass="89006">MPEESASGGLGFSSGNRTAGLGFGSKGGLGAGSSSFGSKGGLGSTHSQNLAEMFGLSSTGASTPATPSDDKPTPSVFPSAFGASREKSFVRDDHSSTPKPLALDAKERAHFNKLQGTFGARMLAKMGWEAGHGLGVSGTGIVTPIENKLRPQKMGIAFKGFKERTEQSKREARRRGEVVSDDEDVKGQKAKAKRKEKERSDVWKKPKKVKTRVEHKTYEEILEEAGELPPSSSLGQIIDATGAVPKEVSSLADVSINNWAPYNDLNRIPEVRHNVRLISDACKTDLDGLAREARALEERKKFAVSEDTRLRKKVADEAELIARLQKIQLVANDINAKSKELSSVYEVSLDPFSPLFYTLISEFSVEFEKYRLDEIVVAAIAPSVQRMAASWNPLKDPTAFISTFRIWSQALRVRTEEEKPPETQKPMSPFESLLWNVWLPRVRSAINNDWSPHDPQPVLKLYEAWCTFLPPFIRDNILDQLILPKVQKAIADWNPKRDHVSLQSILFPWLPHLGLRLEDALGDARRKVKSILRSWTVGDPVSDDLAAWRDVFDAKDWDLMMLKYVVPKLSATLRVDLRINPRDQKMETIERVLAWSKLIRLSVYTQMLEAEFFPKWLDVLHIWLIQPRVSFEEVAQWYRFWKDSFPENLQGLRGFTRGLDLMNEAIKLGSDAPLRLRRPDFRAEIAAAEATKVAAQIIGKQPARPSARVQEITFRAIVEEYAAENNLLFVPAGKAHELSRLPLYRVSRTADGKGGILVYVLDDAVWASPEGAGHENEMFKAITLEDMVTRANMAV</sequence>
<keyword evidence="2" id="KW-0508">mRNA splicing</keyword>
<proteinExistence type="inferred from homology"/>
<dbReference type="Pfam" id="PF01585">
    <property type="entry name" value="G-patch"/>
    <property type="match status" value="1"/>
</dbReference>
<keyword evidence="7" id="KW-1185">Reference proteome</keyword>
<dbReference type="PROSITE" id="PS50174">
    <property type="entry name" value="G_PATCH"/>
    <property type="match status" value="1"/>
</dbReference>